<feature type="transmembrane region" description="Helical" evidence="2">
    <location>
        <begin position="148"/>
        <end position="167"/>
    </location>
</feature>
<sequence length="181" mass="20560">MVKIKKIKKSDDPRVGDKNLIPRNAAIIEQTLDSLGITARVAEVNYRPKDTEFCLEIALGTPLESITKLHKDVAMALASPTGDVDIEAPIPGRSLIAIRLPFDKQRYEAAINAFKLRQKEEKRNSKKSRTTDKTKTDRPEFPKTIRDYLAVVFYIIAGILDITTQYLRKLGNFIEGRDRQF</sequence>
<accession>A0A0G0I6U6</accession>
<evidence type="ECO:0000313" key="5">
    <source>
        <dbReference type="Proteomes" id="UP000034231"/>
    </source>
</evidence>
<reference evidence="4 5" key="1">
    <citation type="journal article" date="2015" name="Nature">
        <title>rRNA introns, odd ribosomes, and small enigmatic genomes across a large radiation of phyla.</title>
        <authorList>
            <person name="Brown C.T."/>
            <person name="Hug L.A."/>
            <person name="Thomas B.C."/>
            <person name="Sharon I."/>
            <person name="Castelle C.J."/>
            <person name="Singh A."/>
            <person name="Wilkins M.J."/>
            <person name="Williams K.H."/>
            <person name="Banfield J.F."/>
        </authorList>
    </citation>
    <scope>NUCLEOTIDE SEQUENCE [LARGE SCALE GENOMIC DNA]</scope>
</reference>
<feature type="region of interest" description="Disordered" evidence="1">
    <location>
        <begin position="118"/>
        <end position="139"/>
    </location>
</feature>
<evidence type="ECO:0000256" key="2">
    <source>
        <dbReference type="SAM" id="Phobius"/>
    </source>
</evidence>
<name>A0A0G0I6U6_9BACT</name>
<evidence type="ECO:0000259" key="3">
    <source>
        <dbReference type="Pfam" id="PF17854"/>
    </source>
</evidence>
<organism evidence="4 5">
    <name type="scientific">Candidatus Shapirobacteria bacterium GW2011_GWE1_38_10</name>
    <dbReference type="NCBI Taxonomy" id="1618488"/>
    <lineage>
        <taxon>Bacteria</taxon>
        <taxon>Candidatus Shapironibacteriota</taxon>
    </lineage>
</organism>
<comment type="caution">
    <text evidence="4">The sequence shown here is derived from an EMBL/GenBank/DDBJ whole genome shotgun (WGS) entry which is preliminary data.</text>
</comment>
<keyword evidence="2" id="KW-1133">Transmembrane helix</keyword>
<dbReference type="InterPro" id="IPR041027">
    <property type="entry name" value="FtsK_alpha"/>
</dbReference>
<evidence type="ECO:0000313" key="4">
    <source>
        <dbReference type="EMBL" id="KKQ50262.1"/>
    </source>
</evidence>
<dbReference type="Proteomes" id="UP000034231">
    <property type="component" value="Unassembled WGS sequence"/>
</dbReference>
<keyword evidence="2" id="KW-0472">Membrane</keyword>
<dbReference type="Pfam" id="PF17854">
    <property type="entry name" value="FtsK_alpha"/>
    <property type="match status" value="1"/>
</dbReference>
<protein>
    <submittedName>
        <fullName evidence="4">Translocase FtsK protein</fullName>
    </submittedName>
</protein>
<dbReference type="EMBL" id="LBTX01000007">
    <property type="protein sequence ID" value="KKQ50262.1"/>
    <property type="molecule type" value="Genomic_DNA"/>
</dbReference>
<dbReference type="Gene3D" id="3.30.980.40">
    <property type="match status" value="1"/>
</dbReference>
<gene>
    <name evidence="4" type="ORF">US68_C0007G0025</name>
</gene>
<proteinExistence type="predicted"/>
<feature type="domain" description="FtsK alpha" evidence="3">
    <location>
        <begin position="14"/>
        <end position="101"/>
    </location>
</feature>
<dbReference type="AlphaFoldDB" id="A0A0G0I6U6"/>
<keyword evidence="2" id="KW-0812">Transmembrane</keyword>
<evidence type="ECO:0000256" key="1">
    <source>
        <dbReference type="SAM" id="MobiDB-lite"/>
    </source>
</evidence>